<dbReference type="PANTHER" id="PTHR23131">
    <property type="entry name" value="ENDORIBONUCLEASE LACTB2"/>
    <property type="match status" value="1"/>
</dbReference>
<dbReference type="InterPro" id="IPR036866">
    <property type="entry name" value="RibonucZ/Hydroxyglut_hydro"/>
</dbReference>
<dbReference type="OrthoDB" id="6433at2157"/>
<keyword evidence="3" id="KW-0378">Hydrolase</keyword>
<evidence type="ECO:0000256" key="1">
    <source>
        <dbReference type="SAM" id="MobiDB-lite"/>
    </source>
</evidence>
<feature type="domain" description="Metallo-beta-lactamase" evidence="2">
    <location>
        <begin position="18"/>
        <end position="178"/>
    </location>
</feature>
<dbReference type="eggNOG" id="arCOG00498">
    <property type="taxonomic scope" value="Archaea"/>
</dbReference>
<accession>L0JXC7</accession>
<reference evidence="3 4" key="1">
    <citation type="submission" date="2012-11" db="EMBL/GenBank/DDBJ databases">
        <title>FINISHED of Natronococcus occultus SP4, DSM 3396.</title>
        <authorList>
            <consortium name="DOE Joint Genome Institute"/>
            <person name="Eisen J."/>
            <person name="Huntemann M."/>
            <person name="Wei C.-L."/>
            <person name="Han J."/>
            <person name="Detter J.C."/>
            <person name="Han C."/>
            <person name="Tapia R."/>
            <person name="Chen A."/>
            <person name="Kyrpides N."/>
            <person name="Mavromatis K."/>
            <person name="Markowitz V."/>
            <person name="Szeto E."/>
            <person name="Ivanova N."/>
            <person name="Mikhailova N."/>
            <person name="Ovchinnikova G."/>
            <person name="Pagani I."/>
            <person name="Pati A."/>
            <person name="Goodwin L."/>
            <person name="Nordberg H.P."/>
            <person name="Cantor M.N."/>
            <person name="Hua S.X."/>
            <person name="Woyke T."/>
            <person name="Eisen J."/>
            <person name="Klenk H.-P."/>
            <person name="Klenk H.-P."/>
        </authorList>
    </citation>
    <scope>NUCLEOTIDE SEQUENCE [LARGE SCALE GENOMIC DNA]</scope>
    <source>
        <strain evidence="3 4">SP4</strain>
    </source>
</reference>
<dbReference type="RefSeq" id="WP_015319967.1">
    <property type="nucleotide sequence ID" value="NC_019974.1"/>
</dbReference>
<name>L0JXC7_9EURY</name>
<feature type="region of interest" description="Disordered" evidence="1">
    <location>
        <begin position="1"/>
        <end position="21"/>
    </location>
</feature>
<dbReference type="KEGG" id="nou:Natoc_0653"/>
<proteinExistence type="predicted"/>
<keyword evidence="4" id="KW-1185">Reference proteome</keyword>
<dbReference type="EMBL" id="CP003929">
    <property type="protein sequence ID" value="AGB36513.1"/>
    <property type="molecule type" value="Genomic_DNA"/>
</dbReference>
<dbReference type="GeneID" id="14405681"/>
<dbReference type="Gene3D" id="1.10.10.10">
    <property type="entry name" value="Winged helix-like DNA-binding domain superfamily/Winged helix DNA-binding domain"/>
    <property type="match status" value="1"/>
</dbReference>
<dbReference type="PANTHER" id="PTHR23131:SF0">
    <property type="entry name" value="ENDORIBONUCLEASE LACTB2"/>
    <property type="match status" value="1"/>
</dbReference>
<organism evidence="3 4">
    <name type="scientific">Natronococcus occultus SP4</name>
    <dbReference type="NCBI Taxonomy" id="694430"/>
    <lineage>
        <taxon>Archaea</taxon>
        <taxon>Methanobacteriati</taxon>
        <taxon>Methanobacteriota</taxon>
        <taxon>Stenosarchaea group</taxon>
        <taxon>Halobacteria</taxon>
        <taxon>Halobacteriales</taxon>
        <taxon>Natrialbaceae</taxon>
        <taxon>Natronococcus</taxon>
    </lineage>
</organism>
<evidence type="ECO:0000313" key="4">
    <source>
        <dbReference type="Proteomes" id="UP000010878"/>
    </source>
</evidence>
<dbReference type="InterPro" id="IPR050662">
    <property type="entry name" value="Sec-metab_biosynth-thioest"/>
</dbReference>
<dbReference type="Gene3D" id="3.60.15.10">
    <property type="entry name" value="Ribonuclease Z/Hydroxyacylglutathione hydrolase-like"/>
    <property type="match status" value="1"/>
</dbReference>
<dbReference type="Proteomes" id="UP000010878">
    <property type="component" value="Chromosome"/>
</dbReference>
<dbReference type="GO" id="GO:0016787">
    <property type="term" value="F:hydrolase activity"/>
    <property type="evidence" value="ECO:0007669"/>
    <property type="project" value="UniProtKB-KW"/>
</dbReference>
<dbReference type="SUPFAM" id="SSF56281">
    <property type="entry name" value="Metallo-hydrolase/oxidoreductase"/>
    <property type="match status" value="1"/>
</dbReference>
<gene>
    <name evidence="3" type="ORF">Natoc_0653</name>
</gene>
<dbReference type="HOGENOM" id="CLU_048478_2_1_2"/>
<evidence type="ECO:0000259" key="2">
    <source>
        <dbReference type="SMART" id="SM00849"/>
    </source>
</evidence>
<dbReference type="STRING" id="694430.Natoc_0653"/>
<dbReference type="InterPro" id="IPR036388">
    <property type="entry name" value="WH-like_DNA-bd_sf"/>
</dbReference>
<sequence length="268" mass="28803">MNVVSSAVSVPTRAPGGETNAYLLGEEPSVLVDPAARTDALDALVAARSVDHIVVTHTHPDHVGAVAAYAAETDATVWARYGRTERFREATGVDPDRQLRPGTTIGLGDERVRVLDAPGHAPDHLAFEAGEDGPIVCGDCAVREGSVVVGAPEGDLRAYLTTLRRLRAIDPPTLYPGHGPVIETPRETLERLIAHRNRRERRVLEAVEDGARTLPDVLEAAYEKDLSGVRDLARATVRAHLEKLAVEDRVEWNGEDVAATGSGATRSR</sequence>
<evidence type="ECO:0000313" key="3">
    <source>
        <dbReference type="EMBL" id="AGB36513.1"/>
    </source>
</evidence>
<dbReference type="AlphaFoldDB" id="L0JXC7"/>
<protein>
    <submittedName>
        <fullName evidence="3">Zn-dependent hydrolase, glyoxylase</fullName>
    </submittedName>
</protein>
<dbReference type="InterPro" id="IPR001279">
    <property type="entry name" value="Metallo-B-lactamas"/>
</dbReference>
<dbReference type="Pfam" id="PF00753">
    <property type="entry name" value="Lactamase_B"/>
    <property type="match status" value="1"/>
</dbReference>
<dbReference type="SMART" id="SM00849">
    <property type="entry name" value="Lactamase_B"/>
    <property type="match status" value="1"/>
</dbReference>